<keyword evidence="1" id="KW-0863">Zinc-finger</keyword>
<dbReference type="SMART" id="SM00355">
    <property type="entry name" value="ZnF_C2H2"/>
    <property type="match status" value="2"/>
</dbReference>
<dbReference type="PANTHER" id="PTHR47166:SF1">
    <property type="entry name" value="ZINC FINGER PROTEIN 831"/>
    <property type="match status" value="1"/>
</dbReference>
<evidence type="ECO:0000259" key="3">
    <source>
        <dbReference type="PROSITE" id="PS50157"/>
    </source>
</evidence>
<feature type="region of interest" description="Disordered" evidence="2">
    <location>
        <begin position="279"/>
        <end position="410"/>
    </location>
</feature>
<sequence>METSKQGCLSTPASSEPSVQDCLSQPGSSSSTALAEDGMQSKQKPLQTVYLNTISLPLYQQCQPACSQETLSIHLSVPQLPERMGQAEPKQLLPTLTLSLVNGLPIVHSQGSVSIPPGKPKSTGKHVCKHCGRDCLKPSVLEKHLRCHTGERPYPCATCGVAFKTQSNLYKHKRTQAHARLCSEPQGGSRDSAQSSKETSLESPFAGGYEGGNSKGSGSLDKEAAVCDATPISTTSTQLELAGQGKVESCTGRALHQAALVGLILAPVNGNQENTAQECGLLPGRQSMPGTTNDSRAEREGQSTQMPNRHIPLQRQEATFFSKQWDPRASSGKSQSHDSTDSGYLSHSESTEQQSWGSCSNSSMREHSMESLPETAMESQAETAPSAAMHCPAEAAPCSSSNKPSELEKKQLEEHISKLISDNDAVVDDKSLANVRPRKTLLSKQGSIDLPMPYTYKDSFHFDMKASKMTNTCVSWNRPTSRSKPGLFSSVPTQCSTSLDRLPVTRSSSLPFSGSCLGLEGATRQNFYHQEACSGGKDSSGHLYTGDFAARSVDLQASHPRSLVRQVAVDCIPAAEVTCPPDPLEKASQNSLGSEGEPAGLTNESSGGKGRRKKTPKFSYNKWYMYGDGIFRKLYQMEKGRNAKLSGGGCRVRKSSGSAEASNSLEENKSMETQAAQAPASSGGVNRASTHQENLIYQPPNLPAKVPGFETKQGLPTLHGTDSEVPLCCYKTSATPCNQSEREKSALPSNEVSSVRDTGSGESIVYFQKPQQKGIANSQHQRLVRQCSLLVPELSSIKGSWAPKDVCTVKEVDQSRKNTSCQSLSHLPSDRKKKKTDGIITTGGLPVEVSGCRDGTQSCSSLKWLNSKTESRQNKILHSLGTTCDTKNEGVSMEGVENEPAHYQGLISHHFHPGSAQHEETSPAQDTVTEIEASAPLPTKKPSFLPMYQLKLPQEGSQRTHSNAFPRSTEDTLQCLALTATTACLNLPVTSFSNLVPNKSRCDNPLSPKQEDSLLCGTPPSVCVKGLSVPAHVVEAEQGASKTKLSDSNQSGEAGSVSQDGPSKSIKGFHQVALSDNPQWASRIHEDSHTGCVSQKHFYQKEAIPFVCDAPLTLTHSLEVCAGTPLQDALEQQQPAEIPGQTPSHATAHAETVLQQSASQRQPSQFQVLSPHRNQHEGNGECFTQKDSTHHEHTEGLSLTLLSCTAPRDCNPDSRNTLFQEQNQMLHAVQQDDHTEKVSISTISHTEEMQLLEAPGQCEPFQVLSQLGSESKTVCLETPIHNLLIQSSNQTVAYFEYQLAEHFTQGTFTQTQLTQQSIGDTKNKICKPNEPLQIQTQESFPYNIHVNEDHSQQLLELTSNQKEILNCPNHTPLSWNMQQESFKEAEVGGCCKKQICEAQPDTHTNTVSREEFTEQKNDQVSSKDGTSNTDQLNASDRPVSPDSTSSNKSFEELKQTSSSDTNPQHRHTEDVSRQYLGKNKHAEDDISEETSSQHTPFQESSSEATARTNCPEYDTEPVSCQVFDHL</sequence>
<feature type="region of interest" description="Disordered" evidence="2">
    <location>
        <begin position="1152"/>
        <end position="1189"/>
    </location>
</feature>
<feature type="compositionally biased region" description="Polar residues" evidence="2">
    <location>
        <begin position="189"/>
        <end position="202"/>
    </location>
</feature>
<organism evidence="4 5">
    <name type="scientific">Huso huso</name>
    <name type="common">Beluga</name>
    <name type="synonym">Acipenser huso</name>
    <dbReference type="NCBI Taxonomy" id="61971"/>
    <lineage>
        <taxon>Eukaryota</taxon>
        <taxon>Metazoa</taxon>
        <taxon>Chordata</taxon>
        <taxon>Craniata</taxon>
        <taxon>Vertebrata</taxon>
        <taxon>Euteleostomi</taxon>
        <taxon>Actinopterygii</taxon>
        <taxon>Chondrostei</taxon>
        <taxon>Acipenseriformes</taxon>
        <taxon>Acipenseridae</taxon>
        <taxon>Huso</taxon>
    </lineage>
</organism>
<feature type="compositionally biased region" description="Polar residues" evidence="2">
    <location>
        <begin position="1489"/>
        <end position="1508"/>
    </location>
</feature>
<feature type="region of interest" description="Disordered" evidence="2">
    <location>
        <begin position="580"/>
        <end position="614"/>
    </location>
</feature>
<feature type="region of interest" description="Disordered" evidence="2">
    <location>
        <begin position="180"/>
        <end position="221"/>
    </location>
</feature>
<dbReference type="PROSITE" id="PS00028">
    <property type="entry name" value="ZINC_FINGER_C2H2_1"/>
    <property type="match status" value="2"/>
</dbReference>
<gene>
    <name evidence="4" type="ORF">HHUSO_G28674</name>
</gene>
<feature type="region of interest" description="Disordered" evidence="2">
    <location>
        <begin position="1401"/>
        <end position="1526"/>
    </location>
</feature>
<feature type="region of interest" description="Disordered" evidence="2">
    <location>
        <begin position="818"/>
        <end position="839"/>
    </location>
</feature>
<dbReference type="PANTHER" id="PTHR47166">
    <property type="entry name" value="ZINC FINGER PROTEIN 831"/>
    <property type="match status" value="1"/>
</dbReference>
<dbReference type="PROSITE" id="PS50157">
    <property type="entry name" value="ZINC_FINGER_C2H2_2"/>
    <property type="match status" value="2"/>
</dbReference>
<feature type="compositionally biased region" description="Polar residues" evidence="2">
    <location>
        <begin position="341"/>
        <end position="363"/>
    </location>
</feature>
<feature type="compositionally biased region" description="Basic and acidic residues" evidence="2">
    <location>
        <begin position="1408"/>
        <end position="1417"/>
    </location>
</feature>
<dbReference type="Gene3D" id="3.30.160.60">
    <property type="entry name" value="Classic Zinc Finger"/>
    <property type="match status" value="2"/>
</dbReference>
<feature type="non-terminal residue" evidence="4">
    <location>
        <position position="1526"/>
    </location>
</feature>
<feature type="compositionally biased region" description="Polar residues" evidence="2">
    <location>
        <begin position="1153"/>
        <end position="1168"/>
    </location>
</feature>
<feature type="compositionally biased region" description="Polar residues" evidence="2">
    <location>
        <begin position="1040"/>
        <end position="1062"/>
    </location>
</feature>
<feature type="compositionally biased region" description="Polar residues" evidence="2">
    <location>
        <begin position="1418"/>
        <end position="1434"/>
    </location>
</feature>
<feature type="region of interest" description="Disordered" evidence="2">
    <location>
        <begin position="1038"/>
        <end position="1065"/>
    </location>
</feature>
<feature type="region of interest" description="Disordered" evidence="2">
    <location>
        <begin position="1"/>
        <end position="42"/>
    </location>
</feature>
<protein>
    <submittedName>
        <fullName evidence="4">Zinc finger protein 831</fullName>
    </submittedName>
</protein>
<evidence type="ECO:0000256" key="1">
    <source>
        <dbReference type="PROSITE-ProRule" id="PRU00042"/>
    </source>
</evidence>
<feature type="domain" description="C2H2-type" evidence="3">
    <location>
        <begin position="126"/>
        <end position="153"/>
    </location>
</feature>
<dbReference type="InterPro" id="IPR036236">
    <property type="entry name" value="Znf_C2H2_sf"/>
</dbReference>
<evidence type="ECO:0000313" key="5">
    <source>
        <dbReference type="Proteomes" id="UP001369086"/>
    </source>
</evidence>
<dbReference type="InterPro" id="IPR013087">
    <property type="entry name" value="Znf_C2H2_type"/>
</dbReference>
<feature type="compositionally biased region" description="Polar residues" evidence="2">
    <location>
        <begin position="655"/>
        <end position="688"/>
    </location>
</feature>
<evidence type="ECO:0000313" key="4">
    <source>
        <dbReference type="EMBL" id="KAK6471734.1"/>
    </source>
</evidence>
<dbReference type="Proteomes" id="UP001369086">
    <property type="component" value="Unassembled WGS sequence"/>
</dbReference>
<keyword evidence="1" id="KW-0479">Metal-binding</keyword>
<comment type="caution">
    <text evidence="4">The sequence shown here is derived from an EMBL/GenBank/DDBJ whole genome shotgun (WGS) entry which is preliminary data.</text>
</comment>
<dbReference type="EMBL" id="JAHFZB010000030">
    <property type="protein sequence ID" value="KAK6471734.1"/>
    <property type="molecule type" value="Genomic_DNA"/>
</dbReference>
<evidence type="ECO:0000256" key="2">
    <source>
        <dbReference type="SAM" id="MobiDB-lite"/>
    </source>
</evidence>
<feature type="region of interest" description="Disordered" evidence="2">
    <location>
        <begin position="643"/>
        <end position="688"/>
    </location>
</feature>
<name>A0ABR0YH65_HUSHU</name>
<feature type="compositionally biased region" description="Polar residues" evidence="2">
    <location>
        <begin position="1"/>
        <end position="33"/>
    </location>
</feature>
<reference evidence="4 5" key="1">
    <citation type="submission" date="2021-05" db="EMBL/GenBank/DDBJ databases">
        <authorList>
            <person name="Zahm M."/>
            <person name="Klopp C."/>
            <person name="Cabau C."/>
            <person name="Kuhl H."/>
            <person name="Suciu R."/>
            <person name="Ciorpac M."/>
            <person name="Holostenco D."/>
            <person name="Gessner J."/>
            <person name="Wuertz S."/>
            <person name="Hohne C."/>
            <person name="Stock M."/>
            <person name="Gislard M."/>
            <person name="Lluch J."/>
            <person name="Milhes M."/>
            <person name="Lampietro C."/>
            <person name="Lopez Roques C."/>
            <person name="Donnadieu C."/>
            <person name="Du K."/>
            <person name="Schartl M."/>
            <person name="Guiguen Y."/>
        </authorList>
    </citation>
    <scope>NUCLEOTIDE SEQUENCE [LARGE SCALE GENOMIC DNA]</scope>
    <source>
        <strain evidence="4">Hh-F2</strain>
        <tissue evidence="4">Blood</tissue>
    </source>
</reference>
<feature type="domain" description="C2H2-type" evidence="3">
    <location>
        <begin position="154"/>
        <end position="179"/>
    </location>
</feature>
<accession>A0ABR0YH65</accession>
<dbReference type="SUPFAM" id="SSF57667">
    <property type="entry name" value="beta-beta-alpha zinc fingers"/>
    <property type="match status" value="1"/>
</dbReference>
<keyword evidence="1" id="KW-0862">Zinc</keyword>
<proteinExistence type="predicted"/>
<keyword evidence="5" id="KW-1185">Reference proteome</keyword>